<dbReference type="Pfam" id="PF03928">
    <property type="entry name" value="HbpS-like"/>
    <property type="match status" value="1"/>
</dbReference>
<dbReference type="Proteomes" id="UP000185990">
    <property type="component" value="Unassembled WGS sequence"/>
</dbReference>
<dbReference type="PANTHER" id="PTHR28255:SF1">
    <property type="entry name" value="UPF0303 PROTEIN YBR137W"/>
    <property type="match status" value="1"/>
</dbReference>
<evidence type="ECO:0000256" key="1">
    <source>
        <dbReference type="HAMAP-Rule" id="MF_00761"/>
    </source>
</evidence>
<gene>
    <name evidence="2" type="ORF">BOH74_17640</name>
</gene>
<dbReference type="InterPro" id="IPR038084">
    <property type="entry name" value="PduO/GlcC-like_sf"/>
</dbReference>
<dbReference type="AlphaFoldDB" id="A0A853ZVM3"/>
<reference evidence="2 3" key="1">
    <citation type="submission" date="2016-11" db="EMBL/GenBank/DDBJ databases">
        <title>Draft genome of Pseudomonas versuta A4R1.12.</title>
        <authorList>
            <person name="See-Too W.-S."/>
        </authorList>
    </citation>
    <scope>NUCLEOTIDE SEQUENCE [LARGE SCALE GENOMIC DNA]</scope>
    <source>
        <strain evidence="2 3">A4R1.12</strain>
    </source>
</reference>
<dbReference type="SUPFAM" id="SSF143744">
    <property type="entry name" value="GlcG-like"/>
    <property type="match status" value="1"/>
</dbReference>
<evidence type="ECO:0000313" key="3">
    <source>
        <dbReference type="Proteomes" id="UP000185990"/>
    </source>
</evidence>
<dbReference type="PIRSF" id="PIRSF008757">
    <property type="entry name" value="UCP008757"/>
    <property type="match status" value="1"/>
</dbReference>
<dbReference type="HAMAP" id="MF_00761">
    <property type="entry name" value="UPF0303"/>
    <property type="match status" value="1"/>
</dbReference>
<name>A0A853ZVM3_9PSED</name>
<proteinExistence type="inferred from homology"/>
<dbReference type="NCBIfam" id="NF002696">
    <property type="entry name" value="PRK02487.1-5"/>
    <property type="match status" value="1"/>
</dbReference>
<organism evidence="2 3">
    <name type="scientific">Pseudomonas versuta</name>
    <dbReference type="NCBI Taxonomy" id="1788301"/>
    <lineage>
        <taxon>Bacteria</taxon>
        <taxon>Pseudomonadati</taxon>
        <taxon>Pseudomonadota</taxon>
        <taxon>Gammaproteobacteria</taxon>
        <taxon>Pseudomonadales</taxon>
        <taxon>Pseudomonadaceae</taxon>
        <taxon>Pseudomonas</taxon>
    </lineage>
</organism>
<dbReference type="RefSeq" id="WP_073510165.1">
    <property type="nucleotide sequence ID" value="NZ_MPJD01000029.1"/>
</dbReference>
<dbReference type="PANTHER" id="PTHR28255">
    <property type="match status" value="1"/>
</dbReference>
<dbReference type="EMBL" id="MPJD01000029">
    <property type="protein sequence ID" value="OKA19441.1"/>
    <property type="molecule type" value="Genomic_DNA"/>
</dbReference>
<accession>A0A853ZVM3</accession>
<dbReference type="Gene3D" id="3.30.450.150">
    <property type="entry name" value="Haem-degrading domain"/>
    <property type="match status" value="1"/>
</dbReference>
<evidence type="ECO:0000313" key="2">
    <source>
        <dbReference type="EMBL" id="OKA19441.1"/>
    </source>
</evidence>
<protein>
    <recommendedName>
        <fullName evidence="1">UPF0303 protein BOH74_17640</fullName>
    </recommendedName>
</protein>
<sequence>MNTRHQQDLQRIAYQEQVLQFATFDKSTAWELGQRLKSACEQAGVATAIEIRLGRETVFFYAMPGTAAENADWARRKRNIVEMMDRSSYGAGLAAEAEGVARDVVMGLPTRDYASHGGSFPLKVTGMGCIGVVTVSGLPQRDDHILVVQTLAAMCGVDPAEVAMPRFTQD</sequence>
<dbReference type="InterPro" id="IPR010371">
    <property type="entry name" value="YBR137W-like"/>
</dbReference>
<comment type="caution">
    <text evidence="2">The sequence shown here is derived from an EMBL/GenBank/DDBJ whole genome shotgun (WGS) entry which is preliminary data.</text>
</comment>
<comment type="similarity">
    <text evidence="1">Belongs to the UPF0303 family.</text>
</comment>
<dbReference type="InterPro" id="IPR005624">
    <property type="entry name" value="PduO/GlcC-like"/>
</dbReference>